<evidence type="ECO:0000313" key="2">
    <source>
        <dbReference type="EMBL" id="ETW04536.1"/>
    </source>
</evidence>
<dbReference type="RefSeq" id="XP_008865974.1">
    <property type="nucleotide sequence ID" value="XM_008867752.1"/>
</dbReference>
<dbReference type="OrthoDB" id="76704at2759"/>
<reference evidence="2" key="1">
    <citation type="submission" date="2013-12" db="EMBL/GenBank/DDBJ databases">
        <title>The Genome Sequence of Aphanomyces invadans NJM9701.</title>
        <authorList>
            <consortium name="The Broad Institute Genomics Platform"/>
            <person name="Russ C."/>
            <person name="Tyler B."/>
            <person name="van West P."/>
            <person name="Dieguez-Uribeondo J."/>
            <person name="Young S.K."/>
            <person name="Zeng Q."/>
            <person name="Gargeya S."/>
            <person name="Fitzgerald M."/>
            <person name="Abouelleil A."/>
            <person name="Alvarado L."/>
            <person name="Chapman S.B."/>
            <person name="Gainer-Dewar J."/>
            <person name="Goldberg J."/>
            <person name="Griggs A."/>
            <person name="Gujja S."/>
            <person name="Hansen M."/>
            <person name="Howarth C."/>
            <person name="Imamovic A."/>
            <person name="Ireland A."/>
            <person name="Larimer J."/>
            <person name="McCowan C."/>
            <person name="Murphy C."/>
            <person name="Pearson M."/>
            <person name="Poon T.W."/>
            <person name="Priest M."/>
            <person name="Roberts A."/>
            <person name="Saif S."/>
            <person name="Shea T."/>
            <person name="Sykes S."/>
            <person name="Wortman J."/>
            <person name="Nusbaum C."/>
            <person name="Birren B."/>
        </authorList>
    </citation>
    <scope>NUCLEOTIDE SEQUENCE [LARGE SCALE GENOMIC DNA]</scope>
    <source>
        <strain evidence="2">NJM9701</strain>
    </source>
</reference>
<accession>A0A024UDQ6</accession>
<dbReference type="InterPro" id="IPR049203">
    <property type="entry name" value="DUF6818"/>
</dbReference>
<dbReference type="EMBL" id="KI913957">
    <property type="protein sequence ID" value="ETW04536.1"/>
    <property type="molecule type" value="Genomic_DNA"/>
</dbReference>
<sequence length="156" mass="17357">MRGTEIGRPRHGSLQLLVVADPAEYLVALHAVLFSEHVDAGAVAKVLFHHVEFFRDESAFNTSPFPRRDVDGLKRKFAQLRNHPKPSGDPTCPSDVVRAKRISRQIDNEAAVLSMKDENDEEDHNDTTVKQTMLITCSSKIKGSRNKVKKARAGLA</sequence>
<feature type="domain" description="DUF6818" evidence="1">
    <location>
        <begin position="65"/>
        <end position="123"/>
    </location>
</feature>
<organism evidence="2">
    <name type="scientific">Aphanomyces invadans</name>
    <dbReference type="NCBI Taxonomy" id="157072"/>
    <lineage>
        <taxon>Eukaryota</taxon>
        <taxon>Sar</taxon>
        <taxon>Stramenopiles</taxon>
        <taxon>Oomycota</taxon>
        <taxon>Saprolegniomycetes</taxon>
        <taxon>Saprolegniales</taxon>
        <taxon>Verrucalvaceae</taxon>
        <taxon>Aphanomyces</taxon>
    </lineage>
</organism>
<evidence type="ECO:0000259" key="1">
    <source>
        <dbReference type="Pfam" id="PF20681"/>
    </source>
</evidence>
<dbReference type="PANTHER" id="PTHR34409:SF1">
    <property type="entry name" value="MYB-LIKE DOMAIN-CONTAINING PROTEIN"/>
    <property type="match status" value="1"/>
</dbReference>
<dbReference type="PANTHER" id="PTHR34409">
    <property type="entry name" value="SET DOMAIN-CONTAINING PROTEIN"/>
    <property type="match status" value="1"/>
</dbReference>
<dbReference type="Pfam" id="PF20681">
    <property type="entry name" value="DUF6818"/>
    <property type="match status" value="1"/>
</dbReference>
<dbReference type="VEuPathDB" id="FungiDB:H310_03770"/>
<dbReference type="AlphaFoldDB" id="A0A024UDQ6"/>
<protein>
    <recommendedName>
        <fullName evidence="1">DUF6818 domain-containing protein</fullName>
    </recommendedName>
</protein>
<dbReference type="eggNOG" id="ENOG502T24E">
    <property type="taxonomic scope" value="Eukaryota"/>
</dbReference>
<dbReference type="GeneID" id="20080820"/>
<gene>
    <name evidence="2" type="ORF">H310_03770</name>
</gene>
<proteinExistence type="predicted"/>
<name>A0A024UDQ6_9STRA</name>